<dbReference type="InterPro" id="IPR035980">
    <property type="entry name" value="Ribosomal_bS6_sf"/>
</dbReference>
<dbReference type="GO" id="GO:0019843">
    <property type="term" value="F:rRNA binding"/>
    <property type="evidence" value="ECO:0007669"/>
    <property type="project" value="UniProtKB-UniRule"/>
</dbReference>
<dbReference type="InterPro" id="IPR000529">
    <property type="entry name" value="Ribosomal_bS6"/>
</dbReference>
<dbReference type="Proteomes" id="UP000179281">
    <property type="component" value="Unassembled WGS sequence"/>
</dbReference>
<organism evidence="5 6">
    <name type="scientific">Candidatus Liptonbacteria bacterium RIFCSPLOWO2_12_FULL_60_15</name>
    <dbReference type="NCBI Taxonomy" id="1798653"/>
    <lineage>
        <taxon>Bacteria</taxon>
        <taxon>Candidatus Liptoniibacteriota</taxon>
    </lineage>
</organism>
<dbReference type="InterPro" id="IPR020814">
    <property type="entry name" value="Ribosomal_S6_plastid/chlpt"/>
</dbReference>
<feature type="compositionally biased region" description="Low complexity" evidence="4">
    <location>
        <begin position="162"/>
        <end position="171"/>
    </location>
</feature>
<dbReference type="EMBL" id="MHLD01000029">
    <property type="protein sequence ID" value="OGZ02145.1"/>
    <property type="molecule type" value="Genomic_DNA"/>
</dbReference>
<dbReference type="HAMAP" id="MF_00360">
    <property type="entry name" value="Ribosomal_bS6"/>
    <property type="match status" value="1"/>
</dbReference>
<dbReference type="AlphaFoldDB" id="A0A1G2CL82"/>
<dbReference type="SUPFAM" id="SSF54995">
    <property type="entry name" value="Ribosomal protein S6"/>
    <property type="match status" value="1"/>
</dbReference>
<evidence type="ECO:0000256" key="2">
    <source>
        <dbReference type="ARBA" id="ARBA00035294"/>
    </source>
</evidence>
<keyword evidence="3" id="KW-0687">Ribonucleoprotein</keyword>
<reference evidence="5 6" key="1">
    <citation type="journal article" date="2016" name="Nat. Commun.">
        <title>Thousands of microbial genomes shed light on interconnected biogeochemical processes in an aquifer system.</title>
        <authorList>
            <person name="Anantharaman K."/>
            <person name="Brown C.T."/>
            <person name="Hug L.A."/>
            <person name="Sharon I."/>
            <person name="Castelle C.J."/>
            <person name="Probst A.J."/>
            <person name="Thomas B.C."/>
            <person name="Singh A."/>
            <person name="Wilkins M.J."/>
            <person name="Karaoz U."/>
            <person name="Brodie E.L."/>
            <person name="Williams K.H."/>
            <person name="Hubbard S.S."/>
            <person name="Banfield J.F."/>
        </authorList>
    </citation>
    <scope>NUCLEOTIDE SEQUENCE [LARGE SCALE GENOMIC DNA]</scope>
</reference>
<dbReference type="Gene3D" id="3.30.70.60">
    <property type="match status" value="1"/>
</dbReference>
<keyword evidence="3" id="KW-0699">rRNA-binding</keyword>
<dbReference type="GO" id="GO:0003735">
    <property type="term" value="F:structural constituent of ribosome"/>
    <property type="evidence" value="ECO:0007669"/>
    <property type="project" value="InterPro"/>
</dbReference>
<dbReference type="GO" id="GO:1990904">
    <property type="term" value="C:ribonucleoprotein complex"/>
    <property type="evidence" value="ECO:0007669"/>
    <property type="project" value="UniProtKB-KW"/>
</dbReference>
<evidence type="ECO:0000256" key="1">
    <source>
        <dbReference type="ARBA" id="ARBA00009512"/>
    </source>
</evidence>
<evidence type="ECO:0000256" key="4">
    <source>
        <dbReference type="SAM" id="MobiDB-lite"/>
    </source>
</evidence>
<comment type="function">
    <text evidence="3">Binds together with bS18 to 16S ribosomal RNA.</text>
</comment>
<name>A0A1G2CL82_9BACT</name>
<proteinExistence type="inferred from homology"/>
<dbReference type="InterPro" id="IPR014717">
    <property type="entry name" value="Transl_elong_EF1B/ribsomal_bS6"/>
</dbReference>
<dbReference type="STRING" id="1798653.A3G64_00435"/>
<evidence type="ECO:0000313" key="5">
    <source>
        <dbReference type="EMBL" id="OGZ02145.1"/>
    </source>
</evidence>
<evidence type="ECO:0000313" key="6">
    <source>
        <dbReference type="Proteomes" id="UP000179281"/>
    </source>
</evidence>
<comment type="caution">
    <text evidence="5">The sequence shown here is derived from an EMBL/GenBank/DDBJ whole genome shotgun (WGS) entry which is preliminary data.</text>
</comment>
<dbReference type="GO" id="GO:0005840">
    <property type="term" value="C:ribosome"/>
    <property type="evidence" value="ECO:0007669"/>
    <property type="project" value="UniProtKB-KW"/>
</dbReference>
<feature type="region of interest" description="Disordered" evidence="4">
    <location>
        <begin position="111"/>
        <end position="182"/>
    </location>
</feature>
<keyword evidence="3" id="KW-0694">RNA-binding</keyword>
<feature type="compositionally biased region" description="Basic and acidic residues" evidence="4">
    <location>
        <begin position="172"/>
        <end position="182"/>
    </location>
</feature>
<keyword evidence="3" id="KW-0689">Ribosomal protein</keyword>
<protein>
    <recommendedName>
        <fullName evidence="2 3">Small ribosomal subunit protein bS6</fullName>
    </recommendedName>
</protein>
<evidence type="ECO:0000256" key="3">
    <source>
        <dbReference type="HAMAP-Rule" id="MF_00360"/>
    </source>
</evidence>
<accession>A0A1G2CL82</accession>
<dbReference type="Pfam" id="PF01250">
    <property type="entry name" value="Ribosomal_S6"/>
    <property type="match status" value="1"/>
</dbReference>
<gene>
    <name evidence="3" type="primary">rpsF</name>
    <name evidence="5" type="ORF">A3G64_00435</name>
</gene>
<dbReference type="CDD" id="cd00473">
    <property type="entry name" value="bS6"/>
    <property type="match status" value="1"/>
</dbReference>
<sequence length="182" mass="19770">MEEENAKKEYELTFLTRAEDKVEEVIAVLKKSGAEITSQGTLVRQRLAYPIEKETQAVMSSLNFRLDPEAVAGLDHELRFNPHVLRFLMVTPPIAKPQGITYERRTAFGSESANASGSAHAGRPAGLPDGSPRFGEAGRQDGQARPRPAGSESAHAPKKAEPAPAAALSNEALEKRLEEILQ</sequence>
<comment type="similarity">
    <text evidence="1 3">Belongs to the bacterial ribosomal protein bS6 family.</text>
</comment>
<dbReference type="GO" id="GO:0006412">
    <property type="term" value="P:translation"/>
    <property type="evidence" value="ECO:0007669"/>
    <property type="project" value="UniProtKB-UniRule"/>
</dbReference>